<dbReference type="EMBL" id="BMPO01000002">
    <property type="protein sequence ID" value="GGJ85429.1"/>
    <property type="molecule type" value="Genomic_DNA"/>
</dbReference>
<evidence type="ECO:0000256" key="2">
    <source>
        <dbReference type="ARBA" id="ARBA00022679"/>
    </source>
</evidence>
<reference evidence="4" key="1">
    <citation type="journal article" date="2014" name="Int. J. Syst. Evol. Microbiol.">
        <title>Complete genome sequence of Corynebacterium casei LMG S-19264T (=DSM 44701T), isolated from a smear-ripened cheese.</title>
        <authorList>
            <consortium name="US DOE Joint Genome Institute (JGI-PGF)"/>
            <person name="Walter F."/>
            <person name="Albersmeier A."/>
            <person name="Kalinowski J."/>
            <person name="Ruckert C."/>
        </authorList>
    </citation>
    <scope>NUCLEOTIDE SEQUENCE</scope>
    <source>
        <strain evidence="4">JCM 30078</strain>
    </source>
</reference>
<keyword evidence="5" id="KW-1185">Reference proteome</keyword>
<evidence type="ECO:0000256" key="3">
    <source>
        <dbReference type="ARBA" id="ARBA00023315"/>
    </source>
</evidence>
<dbReference type="AlphaFoldDB" id="A0A917PNG1"/>
<gene>
    <name evidence="4" type="primary">aruF</name>
    <name evidence="4" type="ORF">GCM10009304_09350</name>
</gene>
<proteinExistence type="predicted"/>
<evidence type="ECO:0000313" key="5">
    <source>
        <dbReference type="Proteomes" id="UP000635983"/>
    </source>
</evidence>
<organism evidence="4 5">
    <name type="scientific">Pseudomonas matsuisoli</name>
    <dbReference type="NCBI Taxonomy" id="1515666"/>
    <lineage>
        <taxon>Bacteria</taxon>
        <taxon>Pseudomonadati</taxon>
        <taxon>Pseudomonadota</taxon>
        <taxon>Gammaproteobacteria</taxon>
        <taxon>Pseudomonadales</taxon>
        <taxon>Pseudomonadaceae</taxon>
        <taxon>Pseudomonas</taxon>
    </lineage>
</organism>
<sequence length="345" mass="37999">MSEWIVRPARLSDLEQVHRLAGESPIGVTSLPDDRERLAQRLRLSETSFASDVAYPGEEEYFFVLERCQDGELIGCAGIQATCGYRQPFYSFRHETLVHASPELGINNKIHALSLCHDLADCSALNAFHVSDAWRDGSAAELISRARLLFIASHASRFSRRVIAEIVGYSDEAGRSPFWDGLGRHFFGLEYAEAERLDATQNRAFMAELLPHYPIYVSLLPDPAQDAIGAVHPKARRPYDILIDEGFETERYVDVYDAGPTLEAALDRIGSVTGSRRLQIEVSDVRQDGPEWLVVNEGLEAFRAGLVRSDIVDNGALRIGAADADALGIKTGDSVRAVPSKGAQA</sequence>
<dbReference type="PANTHER" id="PTHR30420:SF1">
    <property type="entry name" value="ARGININE N-SUCCINYLTRANSFERASE"/>
    <property type="match status" value="1"/>
</dbReference>
<keyword evidence="2" id="KW-0808">Transferase</keyword>
<evidence type="ECO:0000256" key="1">
    <source>
        <dbReference type="ARBA" id="ARBA00022503"/>
    </source>
</evidence>
<keyword evidence="3" id="KW-0012">Acyltransferase</keyword>
<dbReference type="RefSeq" id="WP_188981992.1">
    <property type="nucleotide sequence ID" value="NZ_BMPO01000002.1"/>
</dbReference>
<dbReference type="NCBIfam" id="TIGR03243">
    <property type="entry name" value="arg_catab_AOST"/>
    <property type="match status" value="1"/>
</dbReference>
<dbReference type="PANTHER" id="PTHR30420">
    <property type="entry name" value="N-SUCCINYLARGININE DIHYDROLASE"/>
    <property type="match status" value="1"/>
</dbReference>
<comment type="caution">
    <text evidence="4">The sequence shown here is derived from an EMBL/GenBank/DDBJ whole genome shotgun (WGS) entry which is preliminary data.</text>
</comment>
<keyword evidence="1" id="KW-0056">Arginine metabolism</keyword>
<dbReference type="InterPro" id="IPR016181">
    <property type="entry name" value="Acyl_CoA_acyltransferase"/>
</dbReference>
<dbReference type="SUPFAM" id="SSF55729">
    <property type="entry name" value="Acyl-CoA N-acyltransferases (Nat)"/>
    <property type="match status" value="1"/>
</dbReference>
<reference evidence="4" key="2">
    <citation type="submission" date="2020-09" db="EMBL/GenBank/DDBJ databases">
        <authorList>
            <person name="Sun Q."/>
            <person name="Ohkuma M."/>
        </authorList>
    </citation>
    <scope>NUCLEOTIDE SEQUENCE</scope>
    <source>
        <strain evidence="4">JCM 30078</strain>
    </source>
</reference>
<evidence type="ECO:0000313" key="4">
    <source>
        <dbReference type="EMBL" id="GGJ85429.1"/>
    </source>
</evidence>
<protein>
    <submittedName>
        <fullName evidence="4">Arginine N-succinyltransferase</fullName>
    </submittedName>
</protein>
<accession>A0A917PNG1</accession>
<dbReference type="GO" id="GO:0006527">
    <property type="term" value="P:L-arginine catabolic process"/>
    <property type="evidence" value="ECO:0007669"/>
    <property type="project" value="InterPro"/>
</dbReference>
<dbReference type="Proteomes" id="UP000635983">
    <property type="component" value="Unassembled WGS sequence"/>
</dbReference>
<name>A0A917PNG1_9PSED</name>
<dbReference type="InterPro" id="IPR007041">
    <property type="entry name" value="Arg_succinylTrfase_AstA/AruG"/>
</dbReference>
<dbReference type="Gene3D" id="2.40.40.20">
    <property type="match status" value="1"/>
</dbReference>
<dbReference type="GO" id="GO:0008791">
    <property type="term" value="F:arginine N-succinyltransferase activity"/>
    <property type="evidence" value="ECO:0007669"/>
    <property type="project" value="InterPro"/>
</dbReference>
<dbReference type="Pfam" id="PF04958">
    <property type="entry name" value="AstA"/>
    <property type="match status" value="1"/>
</dbReference>